<keyword evidence="1" id="KW-0663">Pyridoxal phosphate</keyword>
<dbReference type="InterPro" id="IPR006311">
    <property type="entry name" value="TAT_signal"/>
</dbReference>
<protein>
    <submittedName>
        <fullName evidence="5">Selenocysteine lyase/cysteine desulfurase</fullName>
    </submittedName>
</protein>
<name>A0A3M0CRZ5_9PROT</name>
<evidence type="ECO:0000259" key="4">
    <source>
        <dbReference type="Pfam" id="PF00266"/>
    </source>
</evidence>
<keyword evidence="3" id="KW-0732">Signal</keyword>
<dbReference type="EMBL" id="REFR01000009">
    <property type="protein sequence ID" value="RMB12288.1"/>
    <property type="molecule type" value="Genomic_DNA"/>
</dbReference>
<dbReference type="Pfam" id="PF00266">
    <property type="entry name" value="Aminotran_5"/>
    <property type="match status" value="1"/>
</dbReference>
<evidence type="ECO:0000313" key="5">
    <source>
        <dbReference type="EMBL" id="RMB12288.1"/>
    </source>
</evidence>
<evidence type="ECO:0000313" key="6">
    <source>
        <dbReference type="Proteomes" id="UP000271227"/>
    </source>
</evidence>
<dbReference type="SUPFAM" id="SSF53383">
    <property type="entry name" value="PLP-dependent transferases"/>
    <property type="match status" value="1"/>
</dbReference>
<feature type="compositionally biased region" description="Low complexity" evidence="2">
    <location>
        <begin position="34"/>
        <end position="59"/>
    </location>
</feature>
<gene>
    <name evidence="5" type="ORF">BXY39_0781</name>
</gene>
<dbReference type="RefSeq" id="WP_211332072.1">
    <property type="nucleotide sequence ID" value="NZ_REFR01000009.1"/>
</dbReference>
<dbReference type="PROSITE" id="PS51318">
    <property type="entry name" value="TAT"/>
    <property type="match status" value="1"/>
</dbReference>
<organism evidence="5 6">
    <name type="scientific">Eilatimonas milleporae</name>
    <dbReference type="NCBI Taxonomy" id="911205"/>
    <lineage>
        <taxon>Bacteria</taxon>
        <taxon>Pseudomonadati</taxon>
        <taxon>Pseudomonadota</taxon>
        <taxon>Alphaproteobacteria</taxon>
        <taxon>Kordiimonadales</taxon>
        <taxon>Kordiimonadaceae</taxon>
        <taxon>Eilatimonas</taxon>
    </lineage>
</organism>
<dbReference type="InterPro" id="IPR015421">
    <property type="entry name" value="PyrdxlP-dep_Trfase_major"/>
</dbReference>
<evidence type="ECO:0000256" key="3">
    <source>
        <dbReference type="SAM" id="SignalP"/>
    </source>
</evidence>
<dbReference type="GO" id="GO:0016829">
    <property type="term" value="F:lyase activity"/>
    <property type="evidence" value="ECO:0007669"/>
    <property type="project" value="UniProtKB-KW"/>
</dbReference>
<dbReference type="PANTHER" id="PTHR43092:SF6">
    <property type="entry name" value="BLR1280 PROTEIN"/>
    <property type="match status" value="1"/>
</dbReference>
<dbReference type="InParanoid" id="A0A3M0CRZ5"/>
<reference evidence="5 6" key="1">
    <citation type="submission" date="2018-10" db="EMBL/GenBank/DDBJ databases">
        <title>Genomic Encyclopedia of Archaeal and Bacterial Type Strains, Phase II (KMG-II): from individual species to whole genera.</title>
        <authorList>
            <person name="Goeker M."/>
        </authorList>
    </citation>
    <scope>NUCLEOTIDE SEQUENCE [LARGE SCALE GENOMIC DNA]</scope>
    <source>
        <strain evidence="5 6">DSM 25217</strain>
    </source>
</reference>
<comment type="caution">
    <text evidence="5">The sequence shown here is derived from an EMBL/GenBank/DDBJ whole genome shotgun (WGS) entry which is preliminary data.</text>
</comment>
<evidence type="ECO:0000256" key="1">
    <source>
        <dbReference type="ARBA" id="ARBA00022898"/>
    </source>
</evidence>
<dbReference type="Proteomes" id="UP000271227">
    <property type="component" value="Unassembled WGS sequence"/>
</dbReference>
<evidence type="ECO:0000256" key="2">
    <source>
        <dbReference type="SAM" id="MobiDB-lite"/>
    </source>
</evidence>
<keyword evidence="6" id="KW-1185">Reference proteome</keyword>
<dbReference type="InterPro" id="IPR015424">
    <property type="entry name" value="PyrdxlP-dep_Trfase"/>
</dbReference>
<feature type="domain" description="Aminotransferase class V" evidence="4">
    <location>
        <begin position="123"/>
        <end position="402"/>
    </location>
</feature>
<dbReference type="InterPro" id="IPR015422">
    <property type="entry name" value="PyrdxlP-dep_Trfase_small"/>
</dbReference>
<dbReference type="InterPro" id="IPR000192">
    <property type="entry name" value="Aminotrans_V_dom"/>
</dbReference>
<accession>A0A3M0CRZ5</accession>
<feature type="region of interest" description="Disordered" evidence="2">
    <location>
        <begin position="34"/>
        <end position="63"/>
    </location>
</feature>
<dbReference type="AlphaFoldDB" id="A0A3M0CRZ5"/>
<proteinExistence type="predicted"/>
<feature type="chain" id="PRO_5018222160" evidence="3">
    <location>
        <begin position="28"/>
        <end position="452"/>
    </location>
</feature>
<keyword evidence="5" id="KW-0456">Lyase</keyword>
<feature type="signal peptide" evidence="3">
    <location>
        <begin position="1"/>
        <end position="27"/>
    </location>
</feature>
<dbReference type="Gene3D" id="3.40.640.10">
    <property type="entry name" value="Type I PLP-dependent aspartate aminotransferase-like (Major domain)"/>
    <property type="match status" value="1"/>
</dbReference>
<dbReference type="Gene3D" id="3.90.1150.10">
    <property type="entry name" value="Aspartate Aminotransferase, domain 1"/>
    <property type="match status" value="1"/>
</dbReference>
<dbReference type="PANTHER" id="PTHR43092">
    <property type="entry name" value="L-CYSTEINE DESULFHYDRASE"/>
    <property type="match status" value="1"/>
</dbReference>
<sequence>MPDLSRRRFITAATATAVTGTAIPAAALTNAAAPPAAPLPASTLPTPTLSAPALPAPETLRPDDEDGWRAVAAHYDVTDDVINLENGNWGIMARPVLEAYLNHTRMINRDNSYYTRRRYWPAYVAVLDAVAARLGAAREEVALTRGATEALQNIIGGFNRLSPGDAVMYADLDYGSIREAMRATAARAGCGAVALNVPEPATHDGLIAFYRDALDRHPETRLLLLTHVSHRTGLVIPVRAIAREARARGVSTVVDAAHSWGQIDFRVDDLDADFIGFNLHKWMGAPIGVGALYIRRDRLGDISPNLSATDGEKDHIYGRVHSGTSNFAAFLTVPDAFAFHDAVGAAAKAARLRYLRGIWTGLLSGTPGLDILTPEDPRLHAGITSFRLTGVTGVDDNRRLAKRLLDEHGVFTVHRDGVAAGACIRVTPGLYNSADHMRRAAAGIRALVTARS</sequence>